<sequence>MKPYLSLLPSRQAMLLMLGALLSAHAGAESSLSASVDVMTRQTASGASSRLQASIDARHDTAIGSFFLQDGEAGWAIPAPAGWVSLSLANEPIWSLGSSSSHNMALARYGVDLPNNGSLSVGLAKRVGNTAPGKMMVLNLEWPLTTWHGQKIELLGWASEADTQRRYSLGHEVANSHWQLEQANLMLVASHPLNREWSLDAGAAAGQRKPMAPIRQVGRPCWG</sequence>
<name>A0A844GE94_9NEIS</name>
<evidence type="ECO:0000256" key="1">
    <source>
        <dbReference type="SAM" id="SignalP"/>
    </source>
</evidence>
<comment type="caution">
    <text evidence="2">The sequence shown here is derived from an EMBL/GenBank/DDBJ whole genome shotgun (WGS) entry which is preliminary data.</text>
</comment>
<accession>A0A844GE94</accession>
<dbReference type="EMBL" id="WLYX01000001">
    <property type="protein sequence ID" value="MTD33237.1"/>
    <property type="molecule type" value="Genomic_DNA"/>
</dbReference>
<proteinExistence type="predicted"/>
<protein>
    <submittedName>
        <fullName evidence="2">Uncharacterized protein</fullName>
    </submittedName>
</protein>
<feature type="signal peptide" evidence="1">
    <location>
        <begin position="1"/>
        <end position="28"/>
    </location>
</feature>
<evidence type="ECO:0000313" key="2">
    <source>
        <dbReference type="EMBL" id="MTD33237.1"/>
    </source>
</evidence>
<reference evidence="2 3" key="1">
    <citation type="submission" date="2019-11" db="EMBL/GenBank/DDBJ databases">
        <title>Draft genome sequence of Paludibacterium sp. dN18-1.</title>
        <authorList>
            <person name="Im W.-T."/>
        </authorList>
    </citation>
    <scope>NUCLEOTIDE SEQUENCE [LARGE SCALE GENOMIC DNA]</scope>
    <source>
        <strain evidence="3">dN 18-1</strain>
    </source>
</reference>
<dbReference type="Proteomes" id="UP000446658">
    <property type="component" value="Unassembled WGS sequence"/>
</dbReference>
<keyword evidence="3" id="KW-1185">Reference proteome</keyword>
<dbReference type="RefSeq" id="WP_230370044.1">
    <property type="nucleotide sequence ID" value="NZ_WLYX01000001.1"/>
</dbReference>
<evidence type="ECO:0000313" key="3">
    <source>
        <dbReference type="Proteomes" id="UP000446658"/>
    </source>
</evidence>
<dbReference type="AlphaFoldDB" id="A0A844GE94"/>
<feature type="chain" id="PRO_5032521051" evidence="1">
    <location>
        <begin position="29"/>
        <end position="223"/>
    </location>
</feature>
<organism evidence="2 3">
    <name type="scientific">Paludibacterium denitrificans</name>
    <dbReference type="NCBI Taxonomy" id="2675226"/>
    <lineage>
        <taxon>Bacteria</taxon>
        <taxon>Pseudomonadati</taxon>
        <taxon>Pseudomonadota</taxon>
        <taxon>Betaproteobacteria</taxon>
        <taxon>Neisseriales</taxon>
        <taxon>Chromobacteriaceae</taxon>
        <taxon>Paludibacterium</taxon>
    </lineage>
</organism>
<keyword evidence="1" id="KW-0732">Signal</keyword>
<gene>
    <name evidence="2" type="ORF">GKE73_09095</name>
</gene>